<dbReference type="GeneID" id="100893460"/>
<protein>
    <submittedName>
        <fullName evidence="7">Uncharacterized protein</fullName>
    </submittedName>
</protein>
<dbReference type="EnsemblMetazoa" id="XM_011675925">
    <property type="protein sequence ID" value="XP_011674227"/>
    <property type="gene ID" value="LOC100893460"/>
</dbReference>
<keyword evidence="8" id="KW-1185">Reference proteome</keyword>
<evidence type="ECO:0000256" key="3">
    <source>
        <dbReference type="ARBA" id="ARBA00022723"/>
    </source>
</evidence>
<sequence length="131" mass="14530">MLSLDQSGPHLSLMKLAKVYGNVFKIHMGNRPLLVLNGFQAIKEALTKQPAVFAGRPDLFTFKVIDETNVYGPSISFSTYSERLKLHRKLAETCLRHFSEGGQAQSLEGLAKGEAEELVHYLKVDPNAKEG</sequence>
<dbReference type="InterPro" id="IPR036396">
    <property type="entry name" value="Cyt_P450_sf"/>
</dbReference>
<dbReference type="PRINTS" id="PR00463">
    <property type="entry name" value="EP450I"/>
</dbReference>
<dbReference type="InterPro" id="IPR001128">
    <property type="entry name" value="Cyt_P450"/>
</dbReference>
<dbReference type="RefSeq" id="XP_011674227.2">
    <property type="nucleotide sequence ID" value="XM_011675925.2"/>
</dbReference>
<dbReference type="KEGG" id="spu:100893460"/>
<keyword evidence="2" id="KW-0349">Heme</keyword>
<evidence type="ECO:0000313" key="7">
    <source>
        <dbReference type="EnsemblMetazoa" id="XP_011674227"/>
    </source>
</evidence>
<dbReference type="GO" id="GO:0004497">
    <property type="term" value="F:monooxygenase activity"/>
    <property type="evidence" value="ECO:0007669"/>
    <property type="project" value="UniProtKB-KW"/>
</dbReference>
<dbReference type="InterPro" id="IPR002401">
    <property type="entry name" value="Cyt_P450_E_grp-I"/>
</dbReference>
<proteinExistence type="inferred from homology"/>
<dbReference type="Proteomes" id="UP000007110">
    <property type="component" value="Unassembled WGS sequence"/>
</dbReference>
<keyword evidence="5" id="KW-0408">Iron</keyword>
<keyword evidence="3" id="KW-0479">Metal-binding</keyword>
<dbReference type="Pfam" id="PF00067">
    <property type="entry name" value="p450"/>
    <property type="match status" value="1"/>
</dbReference>
<name>A0A7M7HMK2_STRPU</name>
<dbReference type="SUPFAM" id="SSF48264">
    <property type="entry name" value="Cytochrome P450"/>
    <property type="match status" value="1"/>
</dbReference>
<dbReference type="GO" id="GO:0005506">
    <property type="term" value="F:iron ion binding"/>
    <property type="evidence" value="ECO:0007669"/>
    <property type="project" value="InterPro"/>
</dbReference>
<dbReference type="PANTHER" id="PTHR24289">
    <property type="entry name" value="STEROID 17-ALPHA-HYDROXYLASE/17,20 LYASE"/>
    <property type="match status" value="1"/>
</dbReference>
<keyword evidence="4" id="KW-0560">Oxidoreductase</keyword>
<dbReference type="Gene3D" id="1.10.630.10">
    <property type="entry name" value="Cytochrome P450"/>
    <property type="match status" value="1"/>
</dbReference>
<evidence type="ECO:0000256" key="4">
    <source>
        <dbReference type="ARBA" id="ARBA00023002"/>
    </source>
</evidence>
<evidence type="ECO:0000256" key="6">
    <source>
        <dbReference type="ARBA" id="ARBA00023033"/>
    </source>
</evidence>
<dbReference type="GO" id="GO:0020037">
    <property type="term" value="F:heme binding"/>
    <property type="evidence" value="ECO:0007669"/>
    <property type="project" value="InterPro"/>
</dbReference>
<dbReference type="GO" id="GO:0016705">
    <property type="term" value="F:oxidoreductase activity, acting on paired donors, with incorporation or reduction of molecular oxygen"/>
    <property type="evidence" value="ECO:0007669"/>
    <property type="project" value="InterPro"/>
</dbReference>
<reference evidence="8" key="1">
    <citation type="submission" date="2015-02" db="EMBL/GenBank/DDBJ databases">
        <title>Genome sequencing for Strongylocentrotus purpuratus.</title>
        <authorList>
            <person name="Murali S."/>
            <person name="Liu Y."/>
            <person name="Vee V."/>
            <person name="English A."/>
            <person name="Wang M."/>
            <person name="Skinner E."/>
            <person name="Han Y."/>
            <person name="Muzny D.M."/>
            <person name="Worley K.C."/>
            <person name="Gibbs R.A."/>
        </authorList>
    </citation>
    <scope>NUCLEOTIDE SEQUENCE</scope>
</reference>
<evidence type="ECO:0000256" key="2">
    <source>
        <dbReference type="ARBA" id="ARBA00022617"/>
    </source>
</evidence>
<keyword evidence="6" id="KW-0503">Monooxygenase</keyword>
<accession>A0A7M7HMK2</accession>
<organism evidence="7 8">
    <name type="scientific">Strongylocentrotus purpuratus</name>
    <name type="common">Purple sea urchin</name>
    <dbReference type="NCBI Taxonomy" id="7668"/>
    <lineage>
        <taxon>Eukaryota</taxon>
        <taxon>Metazoa</taxon>
        <taxon>Echinodermata</taxon>
        <taxon>Eleutherozoa</taxon>
        <taxon>Echinozoa</taxon>
        <taxon>Echinoidea</taxon>
        <taxon>Euechinoidea</taxon>
        <taxon>Echinacea</taxon>
        <taxon>Camarodonta</taxon>
        <taxon>Echinidea</taxon>
        <taxon>Strongylocentrotidae</taxon>
        <taxon>Strongylocentrotus</taxon>
    </lineage>
</organism>
<comment type="similarity">
    <text evidence="1">Belongs to the cytochrome P450 family.</text>
</comment>
<evidence type="ECO:0000256" key="5">
    <source>
        <dbReference type="ARBA" id="ARBA00023004"/>
    </source>
</evidence>
<dbReference type="PANTHER" id="PTHR24289:SF1">
    <property type="entry name" value="STEROID 17-ALPHA-HYDROXYLASE_17,20 LYASE"/>
    <property type="match status" value="1"/>
</dbReference>
<dbReference type="OrthoDB" id="1055148at2759"/>
<dbReference type="OMA" id="SPRWRVE"/>
<dbReference type="InParanoid" id="A0A7M7HMK2"/>
<reference evidence="7" key="2">
    <citation type="submission" date="2021-01" db="UniProtKB">
        <authorList>
            <consortium name="EnsemblMetazoa"/>
        </authorList>
    </citation>
    <scope>IDENTIFICATION</scope>
</reference>
<dbReference type="AlphaFoldDB" id="A0A7M7HMK2"/>
<evidence type="ECO:0000256" key="1">
    <source>
        <dbReference type="ARBA" id="ARBA00010617"/>
    </source>
</evidence>
<evidence type="ECO:0000313" key="8">
    <source>
        <dbReference type="Proteomes" id="UP000007110"/>
    </source>
</evidence>